<evidence type="ECO:0000256" key="1">
    <source>
        <dbReference type="SAM" id="MobiDB-lite"/>
    </source>
</evidence>
<dbReference type="AlphaFoldDB" id="A0ABD1YPX3"/>
<sequence length="346" mass="39643">MQQKLHEMAANRVHTAPEDWKELVSEIWEMENTQAASWRKFSRLRWIREGEAPSKFFLSILKARRAQEEISSLVKDDGMRLEDDESILEELKHYYQELYRQLPVSAEDEELRQCILKLVHKRLTVALNSCLTEEPTEEEIGKVILSLKREKVPGLDGMTVEVLRLLWRHTPGDVIGEGRPILYLGYPIGWKVPESQLLNFITGKLERKLGNWAYRLLTFEGRLIVLKHIVRSIPVHLLSCMALDPQTLKKMEQTCRRFVWGRCAKAKADSEDGAPPGRRLDAGSGGSTEVDDSEETMGSMRDWEVEEILMTKCPGSISGAKTATGLLKVWTKAKTKLELQRNEFTP</sequence>
<evidence type="ECO:0000313" key="3">
    <source>
        <dbReference type="Proteomes" id="UP001605036"/>
    </source>
</evidence>
<dbReference type="PANTHER" id="PTHR33116:SF78">
    <property type="entry name" value="OS12G0587133 PROTEIN"/>
    <property type="match status" value="1"/>
</dbReference>
<evidence type="ECO:0000313" key="2">
    <source>
        <dbReference type="EMBL" id="KAL2632728.1"/>
    </source>
</evidence>
<comment type="caution">
    <text evidence="2">The sequence shown here is derived from an EMBL/GenBank/DDBJ whole genome shotgun (WGS) entry which is preliminary data.</text>
</comment>
<dbReference type="EMBL" id="JBHFFA010000003">
    <property type="protein sequence ID" value="KAL2632728.1"/>
    <property type="molecule type" value="Genomic_DNA"/>
</dbReference>
<evidence type="ECO:0008006" key="4">
    <source>
        <dbReference type="Google" id="ProtNLM"/>
    </source>
</evidence>
<accession>A0ABD1YPX3</accession>
<name>A0ABD1YPX3_9MARC</name>
<dbReference type="PANTHER" id="PTHR33116">
    <property type="entry name" value="REVERSE TRANSCRIPTASE ZINC-BINDING DOMAIN-CONTAINING PROTEIN-RELATED-RELATED"/>
    <property type="match status" value="1"/>
</dbReference>
<gene>
    <name evidence="2" type="ORF">R1flu_004207</name>
</gene>
<organism evidence="2 3">
    <name type="scientific">Riccia fluitans</name>
    <dbReference type="NCBI Taxonomy" id="41844"/>
    <lineage>
        <taxon>Eukaryota</taxon>
        <taxon>Viridiplantae</taxon>
        <taxon>Streptophyta</taxon>
        <taxon>Embryophyta</taxon>
        <taxon>Marchantiophyta</taxon>
        <taxon>Marchantiopsida</taxon>
        <taxon>Marchantiidae</taxon>
        <taxon>Marchantiales</taxon>
        <taxon>Ricciaceae</taxon>
        <taxon>Riccia</taxon>
    </lineage>
</organism>
<protein>
    <recommendedName>
        <fullName evidence="4">Reverse transcriptase</fullName>
    </recommendedName>
</protein>
<feature type="region of interest" description="Disordered" evidence="1">
    <location>
        <begin position="268"/>
        <end position="297"/>
    </location>
</feature>
<reference evidence="2 3" key="1">
    <citation type="submission" date="2024-09" db="EMBL/GenBank/DDBJ databases">
        <title>Chromosome-scale assembly of Riccia fluitans.</title>
        <authorList>
            <person name="Paukszto L."/>
            <person name="Sawicki J."/>
            <person name="Karawczyk K."/>
            <person name="Piernik-Szablinska J."/>
            <person name="Szczecinska M."/>
            <person name="Mazdziarz M."/>
        </authorList>
    </citation>
    <scope>NUCLEOTIDE SEQUENCE [LARGE SCALE GENOMIC DNA]</scope>
    <source>
        <strain evidence="2">Rf_01</strain>
        <tissue evidence="2">Aerial parts of the thallus</tissue>
    </source>
</reference>
<keyword evidence="3" id="KW-1185">Reference proteome</keyword>
<dbReference type="Proteomes" id="UP001605036">
    <property type="component" value="Unassembled WGS sequence"/>
</dbReference>
<proteinExistence type="predicted"/>